<organism evidence="2 3">
    <name type="scientific">Kipferlia bialata</name>
    <dbReference type="NCBI Taxonomy" id="797122"/>
    <lineage>
        <taxon>Eukaryota</taxon>
        <taxon>Metamonada</taxon>
        <taxon>Carpediemonas-like organisms</taxon>
        <taxon>Kipferlia</taxon>
    </lineage>
</organism>
<sequence>PARVLKGTLVLTSLARFHGMSALSPYLYSEEDRARDGPPRERTPEEAEIEDAGGVS</sequence>
<dbReference type="EMBL" id="BDIP01009623">
    <property type="protein sequence ID" value="GIQ92401.1"/>
    <property type="molecule type" value="Genomic_DNA"/>
</dbReference>
<proteinExistence type="predicted"/>
<feature type="compositionally biased region" description="Acidic residues" evidence="1">
    <location>
        <begin position="46"/>
        <end position="56"/>
    </location>
</feature>
<reference evidence="2 3" key="1">
    <citation type="journal article" date="2018" name="PLoS ONE">
        <title>The draft genome of Kipferlia bialata reveals reductive genome evolution in fornicate parasites.</title>
        <authorList>
            <person name="Tanifuji G."/>
            <person name="Takabayashi S."/>
            <person name="Kume K."/>
            <person name="Takagi M."/>
            <person name="Nakayama T."/>
            <person name="Kamikawa R."/>
            <person name="Inagaki Y."/>
            <person name="Hashimoto T."/>
        </authorList>
    </citation>
    <scope>NUCLEOTIDE SEQUENCE [LARGE SCALE GENOMIC DNA]</scope>
    <source>
        <strain evidence="2">NY0173</strain>
    </source>
</reference>
<gene>
    <name evidence="2" type="ORF">KIPB_016154</name>
</gene>
<keyword evidence="3" id="KW-1185">Reference proteome</keyword>
<feature type="region of interest" description="Disordered" evidence="1">
    <location>
        <begin position="29"/>
        <end position="56"/>
    </location>
</feature>
<protein>
    <submittedName>
        <fullName evidence="2">Uncharacterized protein</fullName>
    </submittedName>
</protein>
<name>A0A9K3DBD9_9EUKA</name>
<feature type="compositionally biased region" description="Basic and acidic residues" evidence="1">
    <location>
        <begin position="30"/>
        <end position="45"/>
    </location>
</feature>
<dbReference type="AlphaFoldDB" id="A0A9K3DBD9"/>
<feature type="non-terminal residue" evidence="2">
    <location>
        <position position="1"/>
    </location>
</feature>
<evidence type="ECO:0000256" key="1">
    <source>
        <dbReference type="SAM" id="MobiDB-lite"/>
    </source>
</evidence>
<accession>A0A9K3DBD9</accession>
<comment type="caution">
    <text evidence="2">The sequence shown here is derived from an EMBL/GenBank/DDBJ whole genome shotgun (WGS) entry which is preliminary data.</text>
</comment>
<evidence type="ECO:0000313" key="3">
    <source>
        <dbReference type="Proteomes" id="UP000265618"/>
    </source>
</evidence>
<dbReference type="Proteomes" id="UP000265618">
    <property type="component" value="Unassembled WGS sequence"/>
</dbReference>
<evidence type="ECO:0000313" key="2">
    <source>
        <dbReference type="EMBL" id="GIQ92401.1"/>
    </source>
</evidence>
<feature type="non-terminal residue" evidence="2">
    <location>
        <position position="56"/>
    </location>
</feature>